<gene>
    <name evidence="1" type="ORF">K8344_02815</name>
</gene>
<proteinExistence type="predicted"/>
<dbReference type="AlphaFoldDB" id="A0A9X1QY24"/>
<evidence type="ECO:0000313" key="2">
    <source>
        <dbReference type="Proteomes" id="UP001139462"/>
    </source>
</evidence>
<dbReference type="Pfam" id="PF14114">
    <property type="entry name" value="DUF4286"/>
    <property type="match status" value="1"/>
</dbReference>
<evidence type="ECO:0000313" key="1">
    <source>
        <dbReference type="EMBL" id="MCG2430038.1"/>
    </source>
</evidence>
<dbReference type="RefSeq" id="WP_237606771.1">
    <property type="nucleotide sequence ID" value="NZ_JAIRBB010000001.1"/>
</dbReference>
<sequence>MYIYNVTMNVEEIIHDIWLQWMLSDYIPAMLATGKFSKALMTRVVVEEEMGGKTYSVQYTTDSKETLEKYFTENAEELRGKSLPFEGKVVSFRTELEVIGEAHNELFRKN</sequence>
<dbReference type="EMBL" id="JAIRBB010000001">
    <property type="protein sequence ID" value="MCG2430038.1"/>
    <property type="molecule type" value="Genomic_DNA"/>
</dbReference>
<reference evidence="1" key="1">
    <citation type="submission" date="2021-09" db="EMBL/GenBank/DDBJ databases">
        <title>Genome of Aequorivita sp. strain F64183.</title>
        <authorList>
            <person name="Wang Y."/>
        </authorList>
    </citation>
    <scope>NUCLEOTIDE SEQUENCE</scope>
    <source>
        <strain evidence="1">F64183</strain>
    </source>
</reference>
<comment type="caution">
    <text evidence="1">The sequence shown here is derived from an EMBL/GenBank/DDBJ whole genome shotgun (WGS) entry which is preliminary data.</text>
</comment>
<protein>
    <submittedName>
        <fullName evidence="1">DUF4286 family protein</fullName>
    </submittedName>
</protein>
<dbReference type="InterPro" id="IPR025563">
    <property type="entry name" value="DUF4286"/>
</dbReference>
<name>A0A9X1QY24_9FLAO</name>
<organism evidence="1 2">
    <name type="scientific">Aequorivita xiaoshiensis</name>
    <dbReference type="NCBI Taxonomy" id="2874476"/>
    <lineage>
        <taxon>Bacteria</taxon>
        <taxon>Pseudomonadati</taxon>
        <taxon>Bacteroidota</taxon>
        <taxon>Flavobacteriia</taxon>
        <taxon>Flavobacteriales</taxon>
        <taxon>Flavobacteriaceae</taxon>
        <taxon>Aequorivita</taxon>
    </lineage>
</organism>
<dbReference type="Proteomes" id="UP001139462">
    <property type="component" value="Unassembled WGS sequence"/>
</dbReference>
<accession>A0A9X1QY24</accession>
<keyword evidence="2" id="KW-1185">Reference proteome</keyword>